<evidence type="ECO:0000256" key="1">
    <source>
        <dbReference type="SAM" id="MobiDB-lite"/>
    </source>
</evidence>
<organism evidence="2">
    <name type="scientific">Culex pipiens</name>
    <name type="common">House mosquito</name>
    <dbReference type="NCBI Taxonomy" id="7175"/>
    <lineage>
        <taxon>Eukaryota</taxon>
        <taxon>Metazoa</taxon>
        <taxon>Ecdysozoa</taxon>
        <taxon>Arthropoda</taxon>
        <taxon>Hexapoda</taxon>
        <taxon>Insecta</taxon>
        <taxon>Pterygota</taxon>
        <taxon>Neoptera</taxon>
        <taxon>Endopterygota</taxon>
        <taxon>Diptera</taxon>
        <taxon>Nematocera</taxon>
        <taxon>Culicoidea</taxon>
        <taxon>Culicidae</taxon>
        <taxon>Culicinae</taxon>
        <taxon>Culicini</taxon>
        <taxon>Culex</taxon>
        <taxon>Culex</taxon>
    </lineage>
</organism>
<proteinExistence type="predicted"/>
<protein>
    <submittedName>
        <fullName evidence="2">(northern house mosquito) hypothetical protein</fullName>
    </submittedName>
</protein>
<feature type="region of interest" description="Disordered" evidence="1">
    <location>
        <begin position="1"/>
        <end position="53"/>
    </location>
</feature>
<dbReference type="AlphaFoldDB" id="A0A8D8PK19"/>
<evidence type="ECO:0000313" key="2">
    <source>
        <dbReference type="EMBL" id="CAG6604569.1"/>
    </source>
</evidence>
<accession>A0A8D8PK19</accession>
<dbReference type="EMBL" id="HBUE01353503">
    <property type="protein sequence ID" value="CAG6604569.1"/>
    <property type="molecule type" value="Transcribed_RNA"/>
</dbReference>
<reference evidence="2" key="1">
    <citation type="submission" date="2021-05" db="EMBL/GenBank/DDBJ databases">
        <authorList>
            <person name="Alioto T."/>
            <person name="Alioto T."/>
            <person name="Gomez Garrido J."/>
        </authorList>
    </citation>
    <scope>NUCLEOTIDE SEQUENCE</scope>
</reference>
<sequence>MATVQPCSVPASGACPRQEVDPSPAQRCRPSPGAVLRQRTHHDPVLRGSGVCRNERPPRVLQAQLARRQGHQVGVVRIVRQRLAQLHHGGPVRHRRGLGTG</sequence>
<name>A0A8D8PK19_CULPI</name>
<dbReference type="EMBL" id="HBUE01246378">
    <property type="protein sequence ID" value="CAG6552260.1"/>
    <property type="molecule type" value="Transcribed_RNA"/>
</dbReference>